<keyword evidence="1" id="KW-0343">GTPase activation</keyword>
<dbReference type="InterPro" id="IPR036873">
    <property type="entry name" value="Rhodanese-like_dom_sf"/>
</dbReference>
<evidence type="ECO:0008006" key="6">
    <source>
        <dbReference type="Google" id="ProtNLM"/>
    </source>
</evidence>
<protein>
    <recommendedName>
        <fullName evidence="6">TBCK</fullName>
    </recommendedName>
</protein>
<dbReference type="SMART" id="SM00164">
    <property type="entry name" value="TBC"/>
    <property type="match status" value="1"/>
</dbReference>
<dbReference type="VEuPathDB" id="VectorBase:ACON2_042004"/>
<dbReference type="PROSITE" id="PS50011">
    <property type="entry name" value="PROTEIN_KINASE_DOM"/>
    <property type="match status" value="1"/>
</dbReference>
<dbReference type="GO" id="GO:0005096">
    <property type="term" value="F:GTPase activator activity"/>
    <property type="evidence" value="ECO:0007669"/>
    <property type="project" value="UniProtKB-KW"/>
</dbReference>
<dbReference type="PROSITE" id="PS50086">
    <property type="entry name" value="TBC_RABGAP"/>
    <property type="match status" value="1"/>
</dbReference>
<dbReference type="EnsemblMetazoa" id="ACOM037807-RA">
    <property type="protein sequence ID" value="ACOM037807-PA.1"/>
    <property type="gene ID" value="ACOM037807"/>
</dbReference>
<dbReference type="Gene3D" id="1.10.472.80">
    <property type="entry name" value="Ypt/Rab-GAP domain of gyp1p, domain 3"/>
    <property type="match status" value="1"/>
</dbReference>
<reference evidence="5" key="1">
    <citation type="submission" date="2022-08" db="UniProtKB">
        <authorList>
            <consortium name="EnsemblMetazoa"/>
        </authorList>
    </citation>
    <scope>IDENTIFICATION</scope>
</reference>
<dbReference type="GO" id="GO:0005524">
    <property type="term" value="F:ATP binding"/>
    <property type="evidence" value="ECO:0007669"/>
    <property type="project" value="InterPro"/>
</dbReference>
<feature type="domain" description="Rhodanese" evidence="4">
    <location>
        <begin position="770"/>
        <end position="868"/>
    </location>
</feature>
<dbReference type="Pfam" id="PF00581">
    <property type="entry name" value="Rhodanese"/>
    <property type="match status" value="1"/>
</dbReference>
<proteinExistence type="predicted"/>
<dbReference type="InterPro" id="IPR000719">
    <property type="entry name" value="Prot_kinase_dom"/>
</dbReference>
<dbReference type="Proteomes" id="UP000075882">
    <property type="component" value="Unassembled WGS sequence"/>
</dbReference>
<organism evidence="5">
    <name type="scientific">Anopheles coluzzii</name>
    <name type="common">African malaria mosquito</name>
    <dbReference type="NCBI Taxonomy" id="1518534"/>
    <lineage>
        <taxon>Eukaryota</taxon>
        <taxon>Metazoa</taxon>
        <taxon>Ecdysozoa</taxon>
        <taxon>Arthropoda</taxon>
        <taxon>Hexapoda</taxon>
        <taxon>Insecta</taxon>
        <taxon>Pterygota</taxon>
        <taxon>Neoptera</taxon>
        <taxon>Endopterygota</taxon>
        <taxon>Diptera</taxon>
        <taxon>Nematocera</taxon>
        <taxon>Culicoidea</taxon>
        <taxon>Culicidae</taxon>
        <taxon>Anophelinae</taxon>
        <taxon>Anopheles</taxon>
    </lineage>
</organism>
<dbReference type="Gene3D" id="3.40.250.10">
    <property type="entry name" value="Rhodanese-like domain"/>
    <property type="match status" value="1"/>
</dbReference>
<dbReference type="GO" id="GO:0004672">
    <property type="term" value="F:protein kinase activity"/>
    <property type="evidence" value="ECO:0007669"/>
    <property type="project" value="InterPro"/>
</dbReference>
<dbReference type="InterPro" id="IPR001763">
    <property type="entry name" value="Rhodanese-like_dom"/>
</dbReference>
<accession>A0A8W7PUC2</accession>
<dbReference type="InterPro" id="IPR000195">
    <property type="entry name" value="Rab-GAP-TBC_dom"/>
</dbReference>
<dbReference type="PANTHER" id="PTHR22957:SF168">
    <property type="entry name" value="TBC DOMAIN-CONTAINING PROTEIN KINASE-LIKE PROTEIN"/>
    <property type="match status" value="1"/>
</dbReference>
<evidence type="ECO:0000313" key="5">
    <source>
        <dbReference type="EnsemblMetazoa" id="ACOM037807-PA.1"/>
    </source>
</evidence>
<dbReference type="AlphaFoldDB" id="A0A8W7PUC2"/>
<dbReference type="SUPFAM" id="SSF52821">
    <property type="entry name" value="Rhodanese/Cell cycle control phosphatase"/>
    <property type="match status" value="1"/>
</dbReference>
<evidence type="ECO:0000256" key="1">
    <source>
        <dbReference type="ARBA" id="ARBA00022468"/>
    </source>
</evidence>
<dbReference type="InterPro" id="IPR035969">
    <property type="entry name" value="Rab-GAP_TBC_sf"/>
</dbReference>
<feature type="domain" description="Rab-GAP TBC" evidence="3">
    <location>
        <begin position="483"/>
        <end position="666"/>
    </location>
</feature>
<evidence type="ECO:0000259" key="4">
    <source>
        <dbReference type="PROSITE" id="PS50206"/>
    </source>
</evidence>
<dbReference type="SUPFAM" id="SSF47923">
    <property type="entry name" value="Ypt/Rab-GAP domain of gyp1p"/>
    <property type="match status" value="2"/>
</dbReference>
<dbReference type="FunFam" id="1.10.472.80:FF:000015">
    <property type="entry name" value="TBC domain-containing protein kinase-like protein"/>
    <property type="match status" value="1"/>
</dbReference>
<dbReference type="Pfam" id="PF00069">
    <property type="entry name" value="Pkinase"/>
    <property type="match status" value="1"/>
</dbReference>
<dbReference type="Gene3D" id="1.10.510.10">
    <property type="entry name" value="Transferase(Phosphotransferase) domain 1"/>
    <property type="match status" value="1"/>
</dbReference>
<dbReference type="CDD" id="cd01525">
    <property type="entry name" value="RHOD_Kc"/>
    <property type="match status" value="1"/>
</dbReference>
<feature type="domain" description="Protein kinase" evidence="2">
    <location>
        <begin position="1"/>
        <end position="312"/>
    </location>
</feature>
<evidence type="ECO:0000259" key="3">
    <source>
        <dbReference type="PROSITE" id="PS50086"/>
    </source>
</evidence>
<sequence length="894" mass="101018">LHKGAGGRNGWVYAGMKVTNSSTERRTASEYQSGSIFRGCSVESGAVVPMAPSKLNYRVSVLTFFAKAHPNDECCGTNGLPLTPNSIGIFGRAQLLKSDALRHEHLCTYLDAIRGKHERTIIVQEYVGCPLAETFIGENNKQETLLRIGYQVLAALAHLNRCGLVCRNLDPTSVLVSRDFGVKLYNYGLYHMTGGGRYVSFPIGNVRYQAPEVLLGSRANAKSDVWSLGIVLAELALGCTLWESLKLSQIVRKVLSLVNTQHAVFEKLAREHNRLEVYEAMDAGLRRIIEECLTISPRRRPLAKEALEDPVFDFVRLSSSSSSSPAAASDAIGGGQTLVEKHLSLSQIYYLWQLAGGDVQQELKKEGLIKSEAPILSLPNLVMLNGRSISPPKSQSVLHDHRIIFLNFGTLLERLSGIPEEDYLPLIYSTDAYLESANFKTVLPLVIRERDMLYQFHRLVLLNTLLHGYPYTHDLLRSFAAKDIPPLCRGQVWACLLGVVPNGAYERLDKCSPTHTDRQIEVDIPRCHQYNELLSAPEGHAKLKRLLKAWVAAHPQYVYWQGLDSLTAPFLYLNFNDEERAFLSLYRFIPKYLHLFFLKDNSAIIKEYLVKFFQLIFFHEPALANHLHGISFIPELYAIPWFLTMFSHVFPLHKIFHLWDKLILGDNSYPLFIGIAILRQLKGTLLKSGFNECILLFSDLPDIVIESCVNDSETMYQFTPKSITYRKFALHEEGPEEFDLNYTEEDLREVQAELHPRISVYDLIRLLRDRPASTAILDIRSSPDYRKVAIENSINVPFASVSLKEPRLEALNVPRLEAYLRRHPLITVIVSVSHESAMLFAKFLVDSGVPYVAVLHRGFEAIYRPDDKLILQTFDYINTLAKHLTPIGSFAASE</sequence>
<name>A0A8W7PUC2_ANOCL</name>
<dbReference type="InterPro" id="IPR011009">
    <property type="entry name" value="Kinase-like_dom_sf"/>
</dbReference>
<dbReference type="FunFam" id="1.10.8.270:FF:000043">
    <property type="entry name" value="AGAP000552-PA-like protein"/>
    <property type="match status" value="1"/>
</dbReference>
<dbReference type="FunFam" id="3.40.250.10:FF:000138">
    <property type="entry name" value="AGAP000552-PA"/>
    <property type="match status" value="1"/>
</dbReference>
<dbReference type="Pfam" id="PF00566">
    <property type="entry name" value="RabGAP-TBC"/>
    <property type="match status" value="1"/>
</dbReference>
<dbReference type="SUPFAM" id="SSF56112">
    <property type="entry name" value="Protein kinase-like (PK-like)"/>
    <property type="match status" value="1"/>
</dbReference>
<evidence type="ECO:0000259" key="2">
    <source>
        <dbReference type="PROSITE" id="PS50011"/>
    </source>
</evidence>
<dbReference type="PANTHER" id="PTHR22957">
    <property type="entry name" value="TBC1 DOMAIN FAMILY MEMBER GTPASE-ACTIVATING PROTEIN"/>
    <property type="match status" value="1"/>
</dbReference>
<dbReference type="PROSITE" id="PS50206">
    <property type="entry name" value="RHODANESE_3"/>
    <property type="match status" value="1"/>
</dbReference>
<dbReference type="Gene3D" id="1.10.8.270">
    <property type="entry name" value="putative rabgap domain of human tbc1 domain family member 14 like domains"/>
    <property type="match status" value="1"/>
</dbReference>
<dbReference type="FunFam" id="1.10.510.10:FF:001232">
    <property type="entry name" value="Predicted protein"/>
    <property type="match status" value="1"/>
</dbReference>